<dbReference type="RefSeq" id="WP_285805707.1">
    <property type="nucleotide sequence ID" value="NZ_CP127389.1"/>
</dbReference>
<keyword evidence="2" id="KW-1185">Reference proteome</keyword>
<proteinExistence type="predicted"/>
<protein>
    <submittedName>
        <fullName evidence="1">Uncharacterized protein</fullName>
    </submittedName>
</protein>
<evidence type="ECO:0000313" key="2">
    <source>
        <dbReference type="Proteomes" id="UP001226651"/>
    </source>
</evidence>
<dbReference type="Proteomes" id="UP001226651">
    <property type="component" value="Chromosome"/>
</dbReference>
<sequence>MEPRTSSSNSKLLFYSSSMAQRRVIALLSNQEKNRGPLSDGMSEATSVLGLFTSVANAAGFGFKHRTKDSEEEESALSVSICNLSNHNVYILNIDIPDNAENIKPKNTFFPLSQGESGTIDLSIRGGLKNDEKFELPLIVFDGEHYPNHYKLVFTSISYGNGHAIIPKKIHTIVYEEDDHEHPTKTLEGEFNENKEKPIQLEMAEIKKSERFSRFFNLGIGILPGFVTKAEEQQNNDSSLNIFFINGDN</sequence>
<dbReference type="EMBL" id="CP127389">
    <property type="protein sequence ID" value="WIV89954.1"/>
    <property type="molecule type" value="Genomic_DNA"/>
</dbReference>
<name>A0ABY8YC01_9GAMM</name>
<reference evidence="1 2" key="1">
    <citation type="submission" date="2023-06" db="EMBL/GenBank/DDBJ databases">
        <title>Proteus appendicitidis sp. nov., isolated from the appendiceal pus of an appendicitis patient in Yongzhou, China.</title>
        <authorList>
            <person name="Cai X."/>
        </authorList>
    </citation>
    <scope>NUCLEOTIDE SEQUENCE [LARGE SCALE GENOMIC DNA]</scope>
    <source>
        <strain evidence="1 2">HZ0627</strain>
    </source>
</reference>
<evidence type="ECO:0000313" key="1">
    <source>
        <dbReference type="EMBL" id="WIV89954.1"/>
    </source>
</evidence>
<gene>
    <name evidence="1" type="ORF">QQS39_08110</name>
</gene>
<organism evidence="1 2">
    <name type="scientific">Proteus appendicitidis</name>
    <dbReference type="NCBI Taxonomy" id="3034648"/>
    <lineage>
        <taxon>Bacteria</taxon>
        <taxon>Pseudomonadati</taxon>
        <taxon>Pseudomonadota</taxon>
        <taxon>Gammaproteobacteria</taxon>
        <taxon>Enterobacterales</taxon>
        <taxon>Morganellaceae</taxon>
        <taxon>Proteus</taxon>
    </lineage>
</organism>
<accession>A0ABY8YC01</accession>